<dbReference type="EMBL" id="BAAASR010000018">
    <property type="protein sequence ID" value="GAA2497041.1"/>
    <property type="molecule type" value="Genomic_DNA"/>
</dbReference>
<feature type="chain" id="PRO_5046534155" description="Excalibur calcium-binding protein" evidence="2">
    <location>
        <begin position="27"/>
        <end position="135"/>
    </location>
</feature>
<keyword evidence="2" id="KW-0732">Signal</keyword>
<gene>
    <name evidence="3" type="ORF">GCM10010393_31350</name>
</gene>
<comment type="caution">
    <text evidence="3">The sequence shown here is derived from an EMBL/GenBank/DDBJ whole genome shotgun (WGS) entry which is preliminary data.</text>
</comment>
<keyword evidence="4" id="KW-1185">Reference proteome</keyword>
<evidence type="ECO:0000313" key="4">
    <source>
        <dbReference type="Proteomes" id="UP001499942"/>
    </source>
</evidence>
<evidence type="ECO:0000313" key="3">
    <source>
        <dbReference type="EMBL" id="GAA2497041.1"/>
    </source>
</evidence>
<evidence type="ECO:0008006" key="5">
    <source>
        <dbReference type="Google" id="ProtNLM"/>
    </source>
</evidence>
<sequence>MDRRSVAACIVLGFVSLALSSEAAHAQTDLDCRDFRFQEDAQGFFNTDRSDPHRLDEDQGPDDGIACEALPSRGTTVTVPTPAPVTPTVMPTRGAQGGVGGTAGGGSLETGTGVALTCGAAGGIACIIVRRRRRA</sequence>
<name>A0ABP5ZF54_9ACTN</name>
<dbReference type="RefSeq" id="WP_344361357.1">
    <property type="nucleotide sequence ID" value="NZ_BAAASR010000018.1"/>
</dbReference>
<accession>A0ABP5ZF54</accession>
<protein>
    <recommendedName>
        <fullName evidence="5">Excalibur calcium-binding protein</fullName>
    </recommendedName>
</protein>
<feature type="compositionally biased region" description="Low complexity" evidence="1">
    <location>
        <begin position="75"/>
        <end position="92"/>
    </location>
</feature>
<organism evidence="3 4">
    <name type="scientific">Streptomyces gobitricini</name>
    <dbReference type="NCBI Taxonomy" id="68211"/>
    <lineage>
        <taxon>Bacteria</taxon>
        <taxon>Bacillati</taxon>
        <taxon>Actinomycetota</taxon>
        <taxon>Actinomycetes</taxon>
        <taxon>Kitasatosporales</taxon>
        <taxon>Streptomycetaceae</taxon>
        <taxon>Streptomyces</taxon>
    </lineage>
</organism>
<reference evidence="4" key="1">
    <citation type="journal article" date="2019" name="Int. J. Syst. Evol. Microbiol.">
        <title>The Global Catalogue of Microorganisms (GCM) 10K type strain sequencing project: providing services to taxonomists for standard genome sequencing and annotation.</title>
        <authorList>
            <consortium name="The Broad Institute Genomics Platform"/>
            <consortium name="The Broad Institute Genome Sequencing Center for Infectious Disease"/>
            <person name="Wu L."/>
            <person name="Ma J."/>
        </authorList>
    </citation>
    <scope>NUCLEOTIDE SEQUENCE [LARGE SCALE GENOMIC DNA]</scope>
    <source>
        <strain evidence="4">JCM 5062</strain>
    </source>
</reference>
<feature type="region of interest" description="Disordered" evidence="1">
    <location>
        <begin position="72"/>
        <end position="92"/>
    </location>
</feature>
<dbReference type="Proteomes" id="UP001499942">
    <property type="component" value="Unassembled WGS sequence"/>
</dbReference>
<evidence type="ECO:0000256" key="2">
    <source>
        <dbReference type="SAM" id="SignalP"/>
    </source>
</evidence>
<proteinExistence type="predicted"/>
<feature type="signal peptide" evidence="2">
    <location>
        <begin position="1"/>
        <end position="26"/>
    </location>
</feature>
<evidence type="ECO:0000256" key="1">
    <source>
        <dbReference type="SAM" id="MobiDB-lite"/>
    </source>
</evidence>